<evidence type="ECO:0000256" key="2">
    <source>
        <dbReference type="ARBA" id="ARBA00022448"/>
    </source>
</evidence>
<dbReference type="InterPro" id="IPR022813">
    <property type="entry name" value="SecD/SecF_arch_bac"/>
</dbReference>
<dbReference type="PANTHER" id="PTHR30081:SF1">
    <property type="entry name" value="PROTEIN TRANSLOCASE SUBUNIT SECD"/>
    <property type="match status" value="1"/>
</dbReference>
<name>A0A398CBK2_9BACL</name>
<organism evidence="13 14">
    <name type="scientific">Cohnella faecalis</name>
    <dbReference type="NCBI Taxonomy" id="2315694"/>
    <lineage>
        <taxon>Bacteria</taxon>
        <taxon>Bacillati</taxon>
        <taxon>Bacillota</taxon>
        <taxon>Bacilli</taxon>
        <taxon>Bacillales</taxon>
        <taxon>Paenibacillaceae</taxon>
        <taxon>Cohnella</taxon>
    </lineage>
</organism>
<keyword evidence="14" id="KW-1185">Reference proteome</keyword>
<comment type="function">
    <text evidence="9">Part of the Sec protein translocase complex. Interacts with the SecYEG preprotein conducting channel. SecDF uses the proton motive force (PMF) to complete protein translocation after the ATP-dependent function of SecA.</text>
</comment>
<feature type="domain" description="Protein translocase subunit SecDF P1" evidence="11">
    <location>
        <begin position="60"/>
        <end position="117"/>
    </location>
</feature>
<comment type="caution">
    <text evidence="13">The sequence shown here is derived from an EMBL/GenBank/DDBJ whole genome shotgun (WGS) entry which is preliminary data.</text>
</comment>
<evidence type="ECO:0000256" key="3">
    <source>
        <dbReference type="ARBA" id="ARBA00022475"/>
    </source>
</evidence>
<comment type="similarity">
    <text evidence="9">Belongs to the SecD/SecF family. SecD subfamily.</text>
</comment>
<dbReference type="OrthoDB" id="9805019at2"/>
<feature type="transmembrane region" description="Helical" evidence="9">
    <location>
        <begin position="343"/>
        <end position="362"/>
    </location>
</feature>
<gene>
    <name evidence="9 13" type="primary">secD</name>
    <name evidence="13" type="ORF">D3H35_27735</name>
</gene>
<evidence type="ECO:0000259" key="12">
    <source>
        <dbReference type="Pfam" id="PF22599"/>
    </source>
</evidence>
<evidence type="ECO:0000256" key="6">
    <source>
        <dbReference type="ARBA" id="ARBA00022989"/>
    </source>
</evidence>
<protein>
    <recommendedName>
        <fullName evidence="9">Protein translocase subunit SecD</fullName>
    </recommendedName>
</protein>
<evidence type="ECO:0000259" key="11">
    <source>
        <dbReference type="Pfam" id="PF21760"/>
    </source>
</evidence>
<evidence type="ECO:0000259" key="10">
    <source>
        <dbReference type="Pfam" id="PF02355"/>
    </source>
</evidence>
<evidence type="ECO:0000256" key="1">
    <source>
        <dbReference type="ARBA" id="ARBA00004651"/>
    </source>
</evidence>
<feature type="transmembrane region" description="Helical" evidence="9">
    <location>
        <begin position="269"/>
        <end position="289"/>
    </location>
</feature>
<keyword evidence="8 9" id="KW-0472">Membrane</keyword>
<feature type="transmembrane region" description="Helical" evidence="9">
    <location>
        <begin position="295"/>
        <end position="314"/>
    </location>
</feature>
<dbReference type="NCBIfam" id="TIGR01129">
    <property type="entry name" value="secD"/>
    <property type="match status" value="1"/>
</dbReference>
<keyword evidence="5 9" id="KW-0653">Protein transport</keyword>
<dbReference type="AlphaFoldDB" id="A0A398CBK2"/>
<dbReference type="Gene3D" id="1.20.1640.10">
    <property type="entry name" value="Multidrug efflux transporter AcrB transmembrane domain"/>
    <property type="match status" value="1"/>
</dbReference>
<dbReference type="SUPFAM" id="SSF82866">
    <property type="entry name" value="Multidrug efflux transporter AcrB transmembrane domain"/>
    <property type="match status" value="1"/>
</dbReference>
<dbReference type="HAMAP" id="MF_01463_B">
    <property type="entry name" value="SecD_B"/>
    <property type="match status" value="1"/>
</dbReference>
<keyword evidence="2 9" id="KW-0813">Transport</keyword>
<dbReference type="Gene3D" id="3.30.70.3220">
    <property type="match status" value="1"/>
</dbReference>
<dbReference type="Pfam" id="PF02355">
    <property type="entry name" value="SecD_SecF_C"/>
    <property type="match status" value="1"/>
</dbReference>
<dbReference type="InterPro" id="IPR055344">
    <property type="entry name" value="SecD_SecF_C_bact"/>
</dbReference>
<comment type="subunit">
    <text evidence="9">Forms a complex with SecF. Part of the essential Sec protein translocation apparatus which comprises SecA, SecYEG and auxiliary proteins SecDF. Other proteins may also be involved.</text>
</comment>
<dbReference type="GO" id="GO:0043952">
    <property type="term" value="P:protein transport by the Sec complex"/>
    <property type="evidence" value="ECO:0007669"/>
    <property type="project" value="UniProtKB-UniRule"/>
</dbReference>
<dbReference type="NCBIfam" id="TIGR00916">
    <property type="entry name" value="2A0604s01"/>
    <property type="match status" value="1"/>
</dbReference>
<comment type="subcellular location">
    <subcellularLocation>
        <location evidence="1 9">Cell membrane</location>
        <topology evidence="1 9">Multi-pass membrane protein</topology>
    </subcellularLocation>
</comment>
<dbReference type="Pfam" id="PF21760">
    <property type="entry name" value="SecD_1st"/>
    <property type="match status" value="1"/>
</dbReference>
<comment type="caution">
    <text evidence="9">Lacks conserved residue(s) required for the propagation of feature annotation.</text>
</comment>
<dbReference type="RefSeq" id="WP_119152356.1">
    <property type="nucleotide sequence ID" value="NZ_JBHSOV010000006.1"/>
</dbReference>
<evidence type="ECO:0000256" key="7">
    <source>
        <dbReference type="ARBA" id="ARBA00023010"/>
    </source>
</evidence>
<dbReference type="GO" id="GO:0015450">
    <property type="term" value="F:protein-transporting ATPase activity"/>
    <property type="evidence" value="ECO:0007669"/>
    <property type="project" value="InterPro"/>
</dbReference>
<dbReference type="InterPro" id="IPR054384">
    <property type="entry name" value="SecDF_P1_head"/>
</dbReference>
<dbReference type="InterPro" id="IPR005791">
    <property type="entry name" value="SecD"/>
</dbReference>
<dbReference type="GO" id="GO:0005886">
    <property type="term" value="C:plasma membrane"/>
    <property type="evidence" value="ECO:0007669"/>
    <property type="project" value="UniProtKB-SubCell"/>
</dbReference>
<feature type="transmembrane region" description="Helical" evidence="9">
    <location>
        <begin position="368"/>
        <end position="387"/>
    </location>
</feature>
<evidence type="ECO:0000313" key="14">
    <source>
        <dbReference type="Proteomes" id="UP000266340"/>
    </source>
</evidence>
<dbReference type="EMBL" id="QXJM01000052">
    <property type="protein sequence ID" value="RIE00536.1"/>
    <property type="molecule type" value="Genomic_DNA"/>
</dbReference>
<accession>A0A398CBK2</accession>
<evidence type="ECO:0000256" key="5">
    <source>
        <dbReference type="ARBA" id="ARBA00022927"/>
    </source>
</evidence>
<proteinExistence type="inferred from homology"/>
<dbReference type="GO" id="GO:0006605">
    <property type="term" value="P:protein targeting"/>
    <property type="evidence" value="ECO:0007669"/>
    <property type="project" value="UniProtKB-UniRule"/>
</dbReference>
<keyword evidence="4 9" id="KW-0812">Transmembrane</keyword>
<dbReference type="PANTHER" id="PTHR30081">
    <property type="entry name" value="PROTEIN-EXPORT MEMBRANE PROTEIN SEC"/>
    <property type="match status" value="1"/>
</dbReference>
<dbReference type="InterPro" id="IPR048634">
    <property type="entry name" value="SecD_SecF_C"/>
</dbReference>
<reference evidence="13 14" key="1">
    <citation type="submission" date="2018-09" db="EMBL/GenBank/DDBJ databases">
        <title>Cohnella cavernae sp. nov., isolated from a karst cave.</title>
        <authorList>
            <person name="Zhu H."/>
        </authorList>
    </citation>
    <scope>NUCLEOTIDE SEQUENCE [LARGE SCALE GENOMIC DNA]</scope>
    <source>
        <strain evidence="13 14">K2E09-144</strain>
    </source>
</reference>
<dbReference type="InterPro" id="IPR048631">
    <property type="entry name" value="SecD_1st"/>
</dbReference>
<feature type="domain" description="Protein export membrane protein SecD/SecF C-terminal" evidence="10">
    <location>
        <begin position="228"/>
        <end position="395"/>
    </location>
</feature>
<evidence type="ECO:0000256" key="9">
    <source>
        <dbReference type="HAMAP-Rule" id="MF_01463"/>
    </source>
</evidence>
<dbReference type="GO" id="GO:0065002">
    <property type="term" value="P:intracellular protein transmembrane transport"/>
    <property type="evidence" value="ECO:0007669"/>
    <property type="project" value="UniProtKB-UniRule"/>
</dbReference>
<feature type="domain" description="SecDF P1 head subdomain" evidence="12">
    <location>
        <begin position="140"/>
        <end position="222"/>
    </location>
</feature>
<keyword evidence="6 9" id="KW-1133">Transmembrane helix</keyword>
<evidence type="ECO:0000313" key="13">
    <source>
        <dbReference type="EMBL" id="RIE00536.1"/>
    </source>
</evidence>
<dbReference type="Pfam" id="PF22599">
    <property type="entry name" value="SecDF_P1_head"/>
    <property type="match status" value="1"/>
</dbReference>
<keyword evidence="3 9" id="KW-1003">Cell membrane</keyword>
<evidence type="ECO:0000256" key="8">
    <source>
        <dbReference type="ARBA" id="ARBA00023136"/>
    </source>
</evidence>
<feature type="transmembrane region" description="Helical" evidence="9">
    <location>
        <begin position="246"/>
        <end position="264"/>
    </location>
</feature>
<sequence>MNRLLAFVLVVVVTFGVIGFTTPGLLHNTKLGLDLKGGFEILYEAEPLTPGGQVTKDSLKQTAISLEARANKSGVSEPEVTTEGENRIRVKIATGKGDEDAVRDLMKRPADLEFRSASGCSSATDYCKVELVGGDFKENAATTGFDSLNRPLVNIVVKEKSKLAEVSSRLVGQNLAIFLDGVLQSDPVVQSALTDGTAQITMIESMDKARELAKVINLGALPLKLTEKYTQSVGASLGQKSLDQTLFAGGLASILILLFMLALYRLPGLIASICLITFVWLLLGVFWLMGATLTLPGIAAFVLGIGIAVDSNIITAERIKDEIRHGKTVASALRSGAKNSFRTIIDAHITTIIAAGVLYFMGHGIVKSFAIVLIASIIANILTNVFMPRFLLQLLVRSGRFTKPGLYGVKESEIGAL</sequence>
<evidence type="ECO:0000256" key="4">
    <source>
        <dbReference type="ARBA" id="ARBA00022692"/>
    </source>
</evidence>
<dbReference type="Proteomes" id="UP000266340">
    <property type="component" value="Unassembled WGS sequence"/>
</dbReference>
<keyword evidence="7 9" id="KW-0811">Translocation</keyword>